<evidence type="ECO:0008006" key="4">
    <source>
        <dbReference type="Google" id="ProtNLM"/>
    </source>
</evidence>
<feature type="compositionally biased region" description="Basic and acidic residues" evidence="1">
    <location>
        <begin position="25"/>
        <end position="38"/>
    </location>
</feature>
<feature type="region of interest" description="Disordered" evidence="1">
    <location>
        <begin position="25"/>
        <end position="51"/>
    </location>
</feature>
<proteinExistence type="predicted"/>
<evidence type="ECO:0000313" key="3">
    <source>
        <dbReference type="Proteomes" id="UP000599085"/>
    </source>
</evidence>
<dbReference type="Proteomes" id="UP000599085">
    <property type="component" value="Unassembled WGS sequence"/>
</dbReference>
<protein>
    <recommendedName>
        <fullName evidence="4">DUF3008 family protein</fullName>
    </recommendedName>
</protein>
<sequence>MSEKEEPAANPVKAVHDVIRNMPAEEREKAHERHHEVLDEVSSDESETVTD</sequence>
<evidence type="ECO:0000256" key="1">
    <source>
        <dbReference type="SAM" id="MobiDB-lite"/>
    </source>
</evidence>
<dbReference type="EMBL" id="JADAQV010000003">
    <property type="protein sequence ID" value="MBE1724180.1"/>
    <property type="molecule type" value="Genomic_DNA"/>
</dbReference>
<name>A0ABR9MQN9_9PROT</name>
<comment type="caution">
    <text evidence="2">The sequence shown here is derived from an EMBL/GenBank/DDBJ whole genome shotgun (WGS) entry which is preliminary data.</text>
</comment>
<organism evidence="2 3">
    <name type="scientific">Bombella apis</name>
    <dbReference type="NCBI Taxonomy" id="1785988"/>
    <lineage>
        <taxon>Bacteria</taxon>
        <taxon>Pseudomonadati</taxon>
        <taxon>Pseudomonadota</taxon>
        <taxon>Alphaproteobacteria</taxon>
        <taxon>Acetobacterales</taxon>
        <taxon>Acetobacteraceae</taxon>
        <taxon>Bombella</taxon>
    </lineage>
</organism>
<dbReference type="RefSeq" id="WP_156878807.1">
    <property type="nucleotide sequence ID" value="NZ_CANUIG010000001.1"/>
</dbReference>
<accession>A0ABR9MQN9</accession>
<reference evidence="2 3" key="1">
    <citation type="submission" date="2020-09" db="EMBL/GenBank/DDBJ databases">
        <title>Bombella mellium and Bombella favum sp. nov., two novel species isolated from honey of Apis mellifera.</title>
        <authorList>
            <person name="Hilgarth M."/>
            <person name="Redwitz J."/>
            <person name="Ehrmann M.A."/>
            <person name="Vogel R.F."/>
            <person name="Jakob F."/>
        </authorList>
    </citation>
    <scope>NUCLEOTIDE SEQUENCE [LARGE SCALE GENOMIC DNA]</scope>
    <source>
        <strain evidence="2 3">MRM1</strain>
    </source>
</reference>
<feature type="compositionally biased region" description="Acidic residues" evidence="1">
    <location>
        <begin position="39"/>
        <end position="51"/>
    </location>
</feature>
<keyword evidence="3" id="KW-1185">Reference proteome</keyword>
<evidence type="ECO:0000313" key="2">
    <source>
        <dbReference type="EMBL" id="MBE1724180.1"/>
    </source>
</evidence>
<gene>
    <name evidence="2" type="ORF">IGM82_07145</name>
</gene>